<protein>
    <submittedName>
        <fullName evidence="2">Uncharacterized protein</fullName>
    </submittedName>
</protein>
<keyword evidence="1" id="KW-0472">Membrane</keyword>
<sequence length="128" mass="13966">MQWFNGIVETGTDFPANPSYNGALHVKRNKVWPDSLRTALLSFGLRTIAIPIIVAKEILGRHYAAYDLRTWFTAFLHLIISSGLISAFPPGLAPCPPPLRLLCANPAESGAAPWPHTPFGPLIHKSLA</sequence>
<organism evidence="2 3">
    <name type="scientific">Synaphobranchus kaupii</name>
    <name type="common">Kaup's arrowtooth eel</name>
    <dbReference type="NCBI Taxonomy" id="118154"/>
    <lineage>
        <taxon>Eukaryota</taxon>
        <taxon>Metazoa</taxon>
        <taxon>Chordata</taxon>
        <taxon>Craniata</taxon>
        <taxon>Vertebrata</taxon>
        <taxon>Euteleostomi</taxon>
        <taxon>Actinopterygii</taxon>
        <taxon>Neopterygii</taxon>
        <taxon>Teleostei</taxon>
        <taxon>Anguilliformes</taxon>
        <taxon>Synaphobranchidae</taxon>
        <taxon>Synaphobranchus</taxon>
    </lineage>
</organism>
<evidence type="ECO:0000313" key="2">
    <source>
        <dbReference type="EMBL" id="KAJ8344166.1"/>
    </source>
</evidence>
<reference evidence="2" key="1">
    <citation type="journal article" date="2023" name="Science">
        <title>Genome structures resolve the early diversification of teleost fishes.</title>
        <authorList>
            <person name="Parey E."/>
            <person name="Louis A."/>
            <person name="Montfort J."/>
            <person name="Bouchez O."/>
            <person name="Roques C."/>
            <person name="Iampietro C."/>
            <person name="Lluch J."/>
            <person name="Castinel A."/>
            <person name="Donnadieu C."/>
            <person name="Desvignes T."/>
            <person name="Floi Bucao C."/>
            <person name="Jouanno E."/>
            <person name="Wen M."/>
            <person name="Mejri S."/>
            <person name="Dirks R."/>
            <person name="Jansen H."/>
            <person name="Henkel C."/>
            <person name="Chen W.J."/>
            <person name="Zahm M."/>
            <person name="Cabau C."/>
            <person name="Klopp C."/>
            <person name="Thompson A.W."/>
            <person name="Robinson-Rechavi M."/>
            <person name="Braasch I."/>
            <person name="Lecointre G."/>
            <person name="Bobe J."/>
            <person name="Postlethwait J.H."/>
            <person name="Berthelot C."/>
            <person name="Roest Crollius H."/>
            <person name="Guiguen Y."/>
        </authorList>
    </citation>
    <scope>NUCLEOTIDE SEQUENCE</scope>
    <source>
        <strain evidence="2">WJC10195</strain>
    </source>
</reference>
<dbReference type="EMBL" id="JAINUF010000013">
    <property type="protein sequence ID" value="KAJ8344166.1"/>
    <property type="molecule type" value="Genomic_DNA"/>
</dbReference>
<dbReference type="AlphaFoldDB" id="A0A9Q1ESE1"/>
<proteinExistence type="predicted"/>
<evidence type="ECO:0000313" key="3">
    <source>
        <dbReference type="Proteomes" id="UP001152622"/>
    </source>
</evidence>
<keyword evidence="3" id="KW-1185">Reference proteome</keyword>
<dbReference type="Proteomes" id="UP001152622">
    <property type="component" value="Chromosome 13"/>
</dbReference>
<accession>A0A9Q1ESE1</accession>
<evidence type="ECO:0000256" key="1">
    <source>
        <dbReference type="SAM" id="Phobius"/>
    </source>
</evidence>
<comment type="caution">
    <text evidence="2">The sequence shown here is derived from an EMBL/GenBank/DDBJ whole genome shotgun (WGS) entry which is preliminary data.</text>
</comment>
<name>A0A9Q1ESE1_SYNKA</name>
<keyword evidence="1" id="KW-1133">Transmembrane helix</keyword>
<feature type="transmembrane region" description="Helical" evidence="1">
    <location>
        <begin position="71"/>
        <end position="92"/>
    </location>
</feature>
<keyword evidence="1" id="KW-0812">Transmembrane</keyword>
<gene>
    <name evidence="2" type="ORF">SKAU_G00314950</name>
</gene>